<feature type="region of interest" description="Disordered" evidence="2">
    <location>
        <begin position="490"/>
        <end position="531"/>
    </location>
</feature>
<dbReference type="InterPro" id="IPR011256">
    <property type="entry name" value="Reg_factor_effector_dom_sf"/>
</dbReference>
<dbReference type="Gene3D" id="3.20.80.10">
    <property type="entry name" value="Regulatory factor, effector binding domain"/>
    <property type="match status" value="2"/>
</dbReference>
<feature type="signal peptide" evidence="3">
    <location>
        <begin position="1"/>
        <end position="19"/>
    </location>
</feature>
<name>A0A7R9BY56_9CRUS</name>
<dbReference type="PANTHER" id="PTHR11220">
    <property type="entry name" value="HEME-BINDING PROTEIN-RELATED"/>
    <property type="match status" value="1"/>
</dbReference>
<evidence type="ECO:0000313" key="4">
    <source>
        <dbReference type="EMBL" id="CAD7282440.1"/>
    </source>
</evidence>
<dbReference type="EMBL" id="CAJPEX010003839">
    <property type="protein sequence ID" value="CAG0922592.1"/>
    <property type="molecule type" value="Genomic_DNA"/>
</dbReference>
<dbReference type="InterPro" id="IPR006917">
    <property type="entry name" value="SOUL_heme-bd"/>
</dbReference>
<dbReference type="Proteomes" id="UP000678499">
    <property type="component" value="Unassembled WGS sequence"/>
</dbReference>
<dbReference type="GO" id="GO:0020037">
    <property type="term" value="F:heme binding"/>
    <property type="evidence" value="ECO:0007669"/>
    <property type="project" value="TreeGrafter"/>
</dbReference>
<gene>
    <name evidence="4" type="ORF">NMOB1V02_LOCUS10065</name>
</gene>
<dbReference type="PANTHER" id="PTHR11220:SF1">
    <property type="entry name" value="HEME-BINDING PROTEIN 2"/>
    <property type="match status" value="1"/>
</dbReference>
<sequence length="531" mass="58710">MRAAHVLFVLVCRCCVAGGVSWRPTAAAADVINEPPTASFASDPEENGGCLRQLPATRPCDFDTNCLPYKVLARFSEYEVRRYAQSSWLSTVLVTPNRVLAALQGHHRLVGFISRIRSSTNNSLAGATVRMGKPIVLQMKHARHPGVIRELEDYTVSSPLVGDVRELDADTRQAAAEQQILVDSVQEHVVYARTWRCFPWDLTDSFLRSAAANLTLAMRQHGHTFFDRYVFLASYDSGSTELLASSATVYELWFYGAQYSATGVLRNSGSAPETAQVLTNSPATTSTRRKLCRGMECPTFDVLSVYTHGIQKRRYRDSVFATASPPDCAFTALSVWKGLMPLQLYRHGINSQLEVIEPTRPVGLVQVHESTGDAKCGDNVTVAMYLPSRLHASPPQRGSSAPAVRVTRVQDLVVFAWPVGGYLLDPSRVRAELRSFKHHLRAAGLCFNESSYYVAFYDFLVRFHGRQNELWLSATTCVESVMAEEGHASLELPVPASDQRSSNNNGDDDYYGLNVAAFYPDDDEVPGNPTP</sequence>
<dbReference type="Pfam" id="PF04832">
    <property type="entry name" value="SOUL"/>
    <property type="match status" value="2"/>
</dbReference>
<keyword evidence="5" id="KW-1185">Reference proteome</keyword>
<evidence type="ECO:0000313" key="5">
    <source>
        <dbReference type="Proteomes" id="UP000678499"/>
    </source>
</evidence>
<feature type="chain" id="PRO_5036403109" evidence="3">
    <location>
        <begin position="20"/>
        <end position="531"/>
    </location>
</feature>
<evidence type="ECO:0000256" key="2">
    <source>
        <dbReference type="SAM" id="MobiDB-lite"/>
    </source>
</evidence>
<dbReference type="EMBL" id="OA885876">
    <property type="protein sequence ID" value="CAD7282440.1"/>
    <property type="molecule type" value="Genomic_DNA"/>
</dbReference>
<reference evidence="4" key="1">
    <citation type="submission" date="2020-11" db="EMBL/GenBank/DDBJ databases">
        <authorList>
            <person name="Tran Van P."/>
        </authorList>
    </citation>
    <scope>NUCLEOTIDE SEQUENCE</scope>
</reference>
<accession>A0A7R9BY56</accession>
<proteinExistence type="inferred from homology"/>
<evidence type="ECO:0000256" key="3">
    <source>
        <dbReference type="SAM" id="SignalP"/>
    </source>
</evidence>
<keyword evidence="3" id="KW-0732">Signal</keyword>
<protein>
    <submittedName>
        <fullName evidence="4">Uncharacterized protein</fullName>
    </submittedName>
</protein>
<organism evidence="4">
    <name type="scientific">Notodromas monacha</name>
    <dbReference type="NCBI Taxonomy" id="399045"/>
    <lineage>
        <taxon>Eukaryota</taxon>
        <taxon>Metazoa</taxon>
        <taxon>Ecdysozoa</taxon>
        <taxon>Arthropoda</taxon>
        <taxon>Crustacea</taxon>
        <taxon>Oligostraca</taxon>
        <taxon>Ostracoda</taxon>
        <taxon>Podocopa</taxon>
        <taxon>Podocopida</taxon>
        <taxon>Cypridocopina</taxon>
        <taxon>Cypridoidea</taxon>
        <taxon>Cyprididae</taxon>
        <taxon>Notodromas</taxon>
    </lineage>
</organism>
<comment type="similarity">
    <text evidence="1">Belongs to the HEBP family.</text>
</comment>
<evidence type="ECO:0000256" key="1">
    <source>
        <dbReference type="ARBA" id="ARBA00009817"/>
    </source>
</evidence>
<dbReference type="SUPFAM" id="SSF55136">
    <property type="entry name" value="Probable bacterial effector-binding domain"/>
    <property type="match status" value="2"/>
</dbReference>
<dbReference type="OrthoDB" id="6424451at2759"/>
<dbReference type="AlphaFoldDB" id="A0A7R9BY56"/>